<dbReference type="PANTHER" id="PTHR12558">
    <property type="entry name" value="CELL DIVISION CYCLE 16,23,27"/>
    <property type="match status" value="1"/>
</dbReference>
<dbReference type="RefSeq" id="WP_086745694.1">
    <property type="nucleotide sequence ID" value="NZ_MWPV01000007.1"/>
</dbReference>
<protein>
    <submittedName>
        <fullName evidence="3">Uncharacterized protein</fullName>
    </submittedName>
</protein>
<organism evidence="3 4">
    <name type="scientific">Pseudoalteromonas ulvae</name>
    <dbReference type="NCBI Taxonomy" id="107327"/>
    <lineage>
        <taxon>Bacteria</taxon>
        <taxon>Pseudomonadati</taxon>
        <taxon>Pseudomonadota</taxon>
        <taxon>Gammaproteobacteria</taxon>
        <taxon>Alteromonadales</taxon>
        <taxon>Pseudoalteromonadaceae</taxon>
        <taxon>Pseudoalteromonas</taxon>
    </lineage>
</organism>
<feature type="chain" id="PRO_5012654972" evidence="2">
    <location>
        <begin position="24"/>
        <end position="451"/>
    </location>
</feature>
<evidence type="ECO:0000256" key="2">
    <source>
        <dbReference type="SAM" id="SignalP"/>
    </source>
</evidence>
<proteinExistence type="predicted"/>
<comment type="caution">
    <text evidence="3">The sequence shown here is derived from an EMBL/GenBank/DDBJ whole genome shotgun (WGS) entry which is preliminary data.</text>
</comment>
<dbReference type="AlphaFoldDB" id="A0A2C9ZZI9"/>
<feature type="repeat" description="TPR" evidence="1">
    <location>
        <begin position="90"/>
        <end position="123"/>
    </location>
</feature>
<name>A0A2C9ZZI9_PSEDV</name>
<dbReference type="SUPFAM" id="SSF48452">
    <property type="entry name" value="TPR-like"/>
    <property type="match status" value="2"/>
</dbReference>
<feature type="repeat" description="TPR" evidence="1">
    <location>
        <begin position="226"/>
        <end position="259"/>
    </location>
</feature>
<dbReference type="EMBL" id="MWPV01000007">
    <property type="protein sequence ID" value="OUL56180.1"/>
    <property type="molecule type" value="Genomic_DNA"/>
</dbReference>
<dbReference type="Pfam" id="PF13181">
    <property type="entry name" value="TPR_8"/>
    <property type="match status" value="1"/>
</dbReference>
<evidence type="ECO:0000313" key="3">
    <source>
        <dbReference type="EMBL" id="OUL56180.1"/>
    </source>
</evidence>
<feature type="signal peptide" evidence="2">
    <location>
        <begin position="1"/>
        <end position="23"/>
    </location>
</feature>
<keyword evidence="4" id="KW-1185">Reference proteome</keyword>
<dbReference type="InterPro" id="IPR019734">
    <property type="entry name" value="TPR_rpt"/>
</dbReference>
<dbReference type="Proteomes" id="UP000194841">
    <property type="component" value="Unassembled WGS sequence"/>
</dbReference>
<reference evidence="3 4" key="1">
    <citation type="submission" date="2017-02" db="EMBL/GenBank/DDBJ databases">
        <title>Pseudoalteromonas ulvae TC14 Genome.</title>
        <authorList>
            <person name="Molmeret M."/>
        </authorList>
    </citation>
    <scope>NUCLEOTIDE SEQUENCE [LARGE SCALE GENOMIC DNA]</scope>
    <source>
        <strain evidence="3">TC14</strain>
    </source>
</reference>
<accession>A0A2C9ZZI9</accession>
<evidence type="ECO:0000256" key="1">
    <source>
        <dbReference type="PROSITE-ProRule" id="PRU00339"/>
    </source>
</evidence>
<evidence type="ECO:0000313" key="4">
    <source>
        <dbReference type="Proteomes" id="UP000194841"/>
    </source>
</evidence>
<dbReference type="PANTHER" id="PTHR12558:SF13">
    <property type="entry name" value="CELL DIVISION CYCLE PROTEIN 27 HOMOLOG"/>
    <property type="match status" value="1"/>
</dbReference>
<dbReference type="SMART" id="SM00028">
    <property type="entry name" value="TPR"/>
    <property type="match status" value="6"/>
</dbReference>
<gene>
    <name evidence="3" type="ORF">B1199_18890</name>
</gene>
<dbReference type="Gene3D" id="1.25.40.10">
    <property type="entry name" value="Tetratricopeptide repeat domain"/>
    <property type="match status" value="3"/>
</dbReference>
<dbReference type="PROSITE" id="PS50005">
    <property type="entry name" value="TPR"/>
    <property type="match status" value="4"/>
</dbReference>
<feature type="repeat" description="TPR" evidence="1">
    <location>
        <begin position="332"/>
        <end position="365"/>
    </location>
</feature>
<dbReference type="Pfam" id="PF13432">
    <property type="entry name" value="TPR_16"/>
    <property type="match status" value="2"/>
</dbReference>
<dbReference type="InterPro" id="IPR011990">
    <property type="entry name" value="TPR-like_helical_dom_sf"/>
</dbReference>
<sequence length="451" mass="50371">MKLKLIKCVFGAIVCVVSSVAQAQVNQVSVILEPPVWAFKADTVVIPNHEARLTPNEQPLAERLKPLLTNADYHSAASLLEGYKSTTKSAALWQLTGQVYLALEQYAKAEEALLIALKQAPGLSRSHRSLAVIYLQLKNYHKAHFHIGQAIALGHHDAQLFGQLAYINMQNQQPWAAISGYQRALLLEPNNQQWQQGLMASLIQSQQFSAAHALVMDLIANDENNANLWLRRGQIALNLQQFEQALSSFEMALRLGDTQVNNRLLTAQLHIQHGSVARASTLLKDVLRQDALQFSQLHPTFSWLLQQQHYEEAEQLLTTIADIGTLTVFDQSRYYAFKGQLAAKNGSIKQALKWYEQSLLLDSNNGEVLLALAEHFSTQNAYSRAELYYIRAAVIGAVKEQALLGHAQLEINQQDYASAIVLLNKVLAHNPNRLDLKQNIAILQRLHSQAS</sequence>
<dbReference type="OrthoDB" id="5699219at2"/>
<keyword evidence="1" id="KW-0802">TPR repeat</keyword>
<keyword evidence="2" id="KW-0732">Signal</keyword>
<feature type="repeat" description="TPR" evidence="1">
    <location>
        <begin position="158"/>
        <end position="191"/>
    </location>
</feature>